<dbReference type="SUPFAM" id="SSF54719">
    <property type="entry name" value="Fe,Mn superoxide dismutase (SOD), C-terminal domain"/>
    <property type="match status" value="1"/>
</dbReference>
<evidence type="ECO:0000256" key="1">
    <source>
        <dbReference type="ARBA" id="ARBA00008714"/>
    </source>
</evidence>
<comment type="similarity">
    <text evidence="1">Belongs to the iron/manganese superoxide dismutase family.</text>
</comment>
<accession>A0A2H0QYW7</accession>
<protein>
    <recommendedName>
        <fullName evidence="2">superoxide dismutase</fullName>
        <ecNumber evidence="2">1.15.1.1</ecNumber>
    </recommendedName>
</protein>
<dbReference type="EC" id="1.15.1.1" evidence="2"/>
<organism evidence="7 8">
    <name type="scientific">Candidatus Zambryskibacteria bacterium CG10_big_fil_rev_8_21_14_0_10_42_12</name>
    <dbReference type="NCBI Taxonomy" id="1975115"/>
    <lineage>
        <taxon>Bacteria</taxon>
        <taxon>Candidatus Zambryskiibacteriota</taxon>
    </lineage>
</organism>
<evidence type="ECO:0000256" key="4">
    <source>
        <dbReference type="ARBA" id="ARBA00023002"/>
    </source>
</evidence>
<feature type="binding site" evidence="5">
    <location>
        <position position="25"/>
    </location>
    <ligand>
        <name>Mn(2+)</name>
        <dbReference type="ChEBI" id="CHEBI:29035"/>
    </ligand>
</feature>
<name>A0A2H0QYW7_9BACT</name>
<feature type="binding site" evidence="5">
    <location>
        <position position="168"/>
    </location>
    <ligand>
        <name>Mn(2+)</name>
        <dbReference type="ChEBI" id="CHEBI:29035"/>
    </ligand>
</feature>
<dbReference type="PANTHER" id="PTHR11404">
    <property type="entry name" value="SUPEROXIDE DISMUTASE 2"/>
    <property type="match status" value="1"/>
</dbReference>
<evidence type="ECO:0000256" key="3">
    <source>
        <dbReference type="ARBA" id="ARBA00022723"/>
    </source>
</evidence>
<keyword evidence="4" id="KW-0560">Oxidoreductase</keyword>
<dbReference type="InterPro" id="IPR050265">
    <property type="entry name" value="Fe/Mn_Superoxide_Dismutase"/>
</dbReference>
<dbReference type="InterPro" id="IPR019832">
    <property type="entry name" value="Mn/Fe_SOD_C"/>
</dbReference>
<dbReference type="GO" id="GO:0004784">
    <property type="term" value="F:superoxide dismutase activity"/>
    <property type="evidence" value="ECO:0007669"/>
    <property type="project" value="UniProtKB-EC"/>
</dbReference>
<feature type="binding site" evidence="5">
    <location>
        <position position="81"/>
    </location>
    <ligand>
        <name>Mn(2+)</name>
        <dbReference type="ChEBI" id="CHEBI:29035"/>
    </ligand>
</feature>
<sequence length="204" mass="23465">MKTFEVKTFNIPTLTGISEKTIEEHLKLYAGYVKHTNLILEQIQELKKDADPSTPLGAGNAYALGEINRRLGFEYNGMRNHEVYFESLAEGPTPLSDGPLKNKITETWGSYDAWLIEFKAIASTRGVGWAMLYYDKKDDRLLNAWVDEQHLGQLQGCDLILGLDMWEHSFVADYQPSGKKQYIEDYFTNLNWENIERNFTKAQD</sequence>
<comment type="caution">
    <text evidence="7">The sequence shown here is derived from an EMBL/GenBank/DDBJ whole genome shotgun (WGS) entry which is preliminary data.</text>
</comment>
<keyword evidence="3 5" id="KW-0479">Metal-binding</keyword>
<reference evidence="7 8" key="1">
    <citation type="submission" date="2017-09" db="EMBL/GenBank/DDBJ databases">
        <title>Depth-based differentiation of microbial function through sediment-hosted aquifers and enrichment of novel symbionts in the deep terrestrial subsurface.</title>
        <authorList>
            <person name="Probst A.J."/>
            <person name="Ladd B."/>
            <person name="Jarett J.K."/>
            <person name="Geller-Mcgrath D.E."/>
            <person name="Sieber C.M."/>
            <person name="Emerson J.B."/>
            <person name="Anantharaman K."/>
            <person name="Thomas B.C."/>
            <person name="Malmstrom R."/>
            <person name="Stieglmeier M."/>
            <person name="Klingl A."/>
            <person name="Woyke T."/>
            <person name="Ryan C.M."/>
            <person name="Banfield J.F."/>
        </authorList>
    </citation>
    <scope>NUCLEOTIDE SEQUENCE [LARGE SCALE GENOMIC DNA]</scope>
    <source>
        <strain evidence="7">CG10_big_fil_rev_8_21_14_0_10_42_12</strain>
    </source>
</reference>
<dbReference type="AlphaFoldDB" id="A0A2H0QYW7"/>
<dbReference type="SUPFAM" id="SSF46609">
    <property type="entry name" value="Fe,Mn superoxide dismutase (SOD), N-terminal domain"/>
    <property type="match status" value="1"/>
</dbReference>
<feature type="binding site" evidence="5">
    <location>
        <position position="164"/>
    </location>
    <ligand>
        <name>Mn(2+)</name>
        <dbReference type="ChEBI" id="CHEBI:29035"/>
    </ligand>
</feature>
<evidence type="ECO:0000313" key="7">
    <source>
        <dbReference type="EMBL" id="PIR38825.1"/>
    </source>
</evidence>
<dbReference type="InterPro" id="IPR036314">
    <property type="entry name" value="SOD_C_sf"/>
</dbReference>
<dbReference type="Proteomes" id="UP000231333">
    <property type="component" value="Unassembled WGS sequence"/>
</dbReference>
<dbReference type="Gene3D" id="1.10.287.990">
    <property type="entry name" value="Fe,Mn superoxide dismutase (SOD) domain"/>
    <property type="match status" value="1"/>
</dbReference>
<proteinExistence type="inferred from homology"/>
<dbReference type="EMBL" id="PCXL01000007">
    <property type="protein sequence ID" value="PIR38825.1"/>
    <property type="molecule type" value="Genomic_DNA"/>
</dbReference>
<dbReference type="PIRSF" id="PIRSF000349">
    <property type="entry name" value="SODismutase"/>
    <property type="match status" value="1"/>
</dbReference>
<evidence type="ECO:0000259" key="6">
    <source>
        <dbReference type="Pfam" id="PF02777"/>
    </source>
</evidence>
<gene>
    <name evidence="7" type="ORF">COV34_00280</name>
</gene>
<dbReference type="PANTHER" id="PTHR11404:SF6">
    <property type="entry name" value="SUPEROXIDE DISMUTASE [MN], MITOCHONDRIAL"/>
    <property type="match status" value="1"/>
</dbReference>
<feature type="domain" description="Manganese/iron superoxide dismutase C-terminal" evidence="6">
    <location>
        <begin position="97"/>
        <end position="197"/>
    </location>
</feature>
<dbReference type="InterPro" id="IPR036324">
    <property type="entry name" value="Mn/Fe_SOD_N_sf"/>
</dbReference>
<dbReference type="Pfam" id="PF02777">
    <property type="entry name" value="Sod_Fe_C"/>
    <property type="match status" value="1"/>
</dbReference>
<dbReference type="Gene3D" id="3.55.40.20">
    <property type="entry name" value="Iron/manganese superoxide dismutase, C-terminal domain"/>
    <property type="match status" value="1"/>
</dbReference>
<evidence type="ECO:0000313" key="8">
    <source>
        <dbReference type="Proteomes" id="UP000231333"/>
    </source>
</evidence>
<evidence type="ECO:0000256" key="5">
    <source>
        <dbReference type="PIRSR" id="PIRSR000349-1"/>
    </source>
</evidence>
<dbReference type="InterPro" id="IPR001189">
    <property type="entry name" value="Mn/Fe_SOD"/>
</dbReference>
<evidence type="ECO:0000256" key="2">
    <source>
        <dbReference type="ARBA" id="ARBA00012682"/>
    </source>
</evidence>
<dbReference type="GO" id="GO:0046872">
    <property type="term" value="F:metal ion binding"/>
    <property type="evidence" value="ECO:0007669"/>
    <property type="project" value="UniProtKB-KW"/>
</dbReference>